<dbReference type="AlphaFoldDB" id="A0A2D0A7Y1"/>
<organism evidence="2 3">
    <name type="scientific">Deinococcus indicus</name>
    <dbReference type="NCBI Taxonomy" id="223556"/>
    <lineage>
        <taxon>Bacteria</taxon>
        <taxon>Thermotogati</taxon>
        <taxon>Deinococcota</taxon>
        <taxon>Deinococci</taxon>
        <taxon>Deinococcales</taxon>
        <taxon>Deinococcaceae</taxon>
        <taxon>Deinococcus</taxon>
    </lineage>
</organism>
<dbReference type="EMBL" id="NHMK01000011">
    <property type="protein sequence ID" value="OWL96514.1"/>
    <property type="molecule type" value="Genomic_DNA"/>
</dbReference>
<sequence length="139" mass="15306">MLELAQAWNAAYNGPIITDPVLGYIVTSVLRVLLAWSALVMLAALQRYLRVAFPPPHTPSNVAYWLRWWLWLRLREFPDLKVGAALSALLLVLQVPAGVGGALAGASPYLLLVYPAFTVLLIGLARFVNTLTTRLRPLS</sequence>
<keyword evidence="1" id="KW-0472">Membrane</keyword>
<keyword evidence="3" id="KW-1185">Reference proteome</keyword>
<feature type="transmembrane region" description="Helical" evidence="1">
    <location>
        <begin position="109"/>
        <end position="128"/>
    </location>
</feature>
<name>A0A2D0A7Y1_9DEIO</name>
<evidence type="ECO:0000256" key="1">
    <source>
        <dbReference type="SAM" id="Phobius"/>
    </source>
</evidence>
<reference evidence="2 3" key="1">
    <citation type="submission" date="2017-05" db="EMBL/GenBank/DDBJ databases">
        <title>De novo genome assembly of Deniococcus indicus strain DR1.</title>
        <authorList>
            <person name="Chauhan D."/>
            <person name="Yennamalli R.M."/>
            <person name="Priyadarshini R."/>
        </authorList>
    </citation>
    <scope>NUCLEOTIDE SEQUENCE [LARGE SCALE GENOMIC DNA]</scope>
    <source>
        <strain evidence="2 3">DR1</strain>
    </source>
</reference>
<gene>
    <name evidence="2" type="ORF">CBQ26_09055</name>
</gene>
<dbReference type="Proteomes" id="UP000197208">
    <property type="component" value="Unassembled WGS sequence"/>
</dbReference>
<evidence type="ECO:0000313" key="2">
    <source>
        <dbReference type="EMBL" id="OWL96514.1"/>
    </source>
</evidence>
<protein>
    <submittedName>
        <fullName evidence="2">Uncharacterized protein</fullName>
    </submittedName>
</protein>
<evidence type="ECO:0000313" key="3">
    <source>
        <dbReference type="Proteomes" id="UP000197208"/>
    </source>
</evidence>
<accession>A0A2D0A7Y1</accession>
<comment type="caution">
    <text evidence="2">The sequence shown here is derived from an EMBL/GenBank/DDBJ whole genome shotgun (WGS) entry which is preliminary data.</text>
</comment>
<proteinExistence type="predicted"/>
<keyword evidence="1" id="KW-0812">Transmembrane</keyword>
<feature type="transmembrane region" description="Helical" evidence="1">
    <location>
        <begin position="21"/>
        <end position="45"/>
    </location>
</feature>
<feature type="transmembrane region" description="Helical" evidence="1">
    <location>
        <begin position="82"/>
        <end position="103"/>
    </location>
</feature>
<keyword evidence="1" id="KW-1133">Transmembrane helix</keyword>
<dbReference type="OrthoDB" id="10000065at2"/>
<dbReference type="RefSeq" id="WP_088248303.1">
    <property type="nucleotide sequence ID" value="NZ_NHMK01000011.1"/>
</dbReference>